<dbReference type="Pfam" id="PF03372">
    <property type="entry name" value="Exo_endo_phos"/>
    <property type="match status" value="1"/>
</dbReference>
<dbReference type="GO" id="GO:0004519">
    <property type="term" value="F:endonuclease activity"/>
    <property type="evidence" value="ECO:0007669"/>
    <property type="project" value="UniProtKB-KW"/>
</dbReference>
<dbReference type="InterPro" id="IPR013783">
    <property type="entry name" value="Ig-like_fold"/>
</dbReference>
<evidence type="ECO:0000256" key="1">
    <source>
        <dbReference type="SAM" id="MobiDB-lite"/>
    </source>
</evidence>
<dbReference type="PANTHER" id="PTHR41349:SF1">
    <property type="entry name" value="PROTEIN CBG08683"/>
    <property type="match status" value="1"/>
</dbReference>
<dbReference type="KEGG" id="lamb:KBB96_05940"/>
<feature type="chain" id="PRO_5037271380" evidence="2">
    <location>
        <begin position="27"/>
        <end position="777"/>
    </location>
</feature>
<dbReference type="AlphaFoldDB" id="A0A975J1R2"/>
<dbReference type="InterPro" id="IPR006644">
    <property type="entry name" value="Cadg"/>
</dbReference>
<dbReference type="RefSeq" id="WP_211633442.1">
    <property type="nucleotide sequence ID" value="NZ_CP073100.1"/>
</dbReference>
<accession>A0A975J1R2</accession>
<feature type="compositionally biased region" description="Polar residues" evidence="1">
    <location>
        <begin position="765"/>
        <end position="777"/>
    </location>
</feature>
<dbReference type="Gene3D" id="3.60.10.10">
    <property type="entry name" value="Endonuclease/exonuclease/phosphatase"/>
    <property type="match status" value="1"/>
</dbReference>
<evidence type="ECO:0000313" key="5">
    <source>
        <dbReference type="Proteomes" id="UP000676169"/>
    </source>
</evidence>
<keyword evidence="2" id="KW-0732">Signal</keyword>
<dbReference type="EMBL" id="CP073100">
    <property type="protein sequence ID" value="QUE52430.1"/>
    <property type="molecule type" value="Genomic_DNA"/>
</dbReference>
<name>A0A975J1R2_9BACT</name>
<reference evidence="4" key="1">
    <citation type="submission" date="2021-04" db="EMBL/GenBank/DDBJ databases">
        <title>Luteolibacter sp. 32A isolated from the skin of an Anderson's salamander (Ambystoma andersonii).</title>
        <authorList>
            <person name="Spergser J."/>
            <person name="Busse H.-J."/>
        </authorList>
    </citation>
    <scope>NUCLEOTIDE SEQUENCE</scope>
    <source>
        <strain evidence="4">32A</strain>
    </source>
</reference>
<dbReference type="PANTHER" id="PTHR41349">
    <property type="match status" value="1"/>
</dbReference>
<dbReference type="InterPro" id="IPR005135">
    <property type="entry name" value="Endo/exonuclease/phosphatase"/>
</dbReference>
<dbReference type="GO" id="GO:0016020">
    <property type="term" value="C:membrane"/>
    <property type="evidence" value="ECO:0007669"/>
    <property type="project" value="InterPro"/>
</dbReference>
<sequence length="777" mass="82659">MQVFLLRRLVLSLFSAVWLLPALSHAVTFGVDKTTYASSDNITATWTRVSGDTQAAKDWIGIYTPTQVPSGSSPSLRWFYLNGTKTAPGAAVQSGSITFTNPGLAAGNYVARFLSNDGYTELAPAVSFTVLPAPPTFSLNKSSYLAGENITATFGRATGNTMMVKDWIAIYRSNQTPGTDYSLTWRYLNGSTTAPAAVVQNGSVTFSSPTLPAGSYVARFFANDGYTDIAPGIPFTITAGGGPAVPQWVVNNFPLRYALTGTAYTGCVRGYAKDTDTSDTLTFAKVSGPTWLTIAADGTLGGTPAVGDVGTNTFTVKATDIPGNNATATFTVQVFAPGTAHIDKLKVLSYNLFHGWGKVTNGVRKGIDSILLSGADVVCTVESTDNVTGSNQFQPQAVAAEIGWFYTRIPGGGDVGVISRYPITDTYSASVAVGARITMCANPLQEVIVYSTHLDYLHYGPYEAARSGSTNATTMTEELASNRDEQATALVAAMQSQLGAADQTPVVVCGDFNCPSHQDWTAAAASQHYGKTIAWPATLSLTNAGLVDTFRQMHPNPVTDPGNTWAPIYTGDEPQDRIDFVFAKGNRLTTLSSSVYHTAVENTFNNYYSDITAIAGNTWPSDHAAVLTEFSVKQVDADGNGLPDYWENQRFGGAPPQGLNGDDDGNGISNILDYASGMPAGFADASRLCRTRRESDGLRVSYLRRKGGTGTGCDYLAGGMRYRLLRSIDLTNWVPADDWCSDDAPSSAGGDGEEMSVKVTPPPGSQQQFFRLSVAPN</sequence>
<feature type="signal peptide" evidence="2">
    <location>
        <begin position="1"/>
        <end position="26"/>
    </location>
</feature>
<dbReference type="SMART" id="SM00736">
    <property type="entry name" value="CADG"/>
    <property type="match status" value="1"/>
</dbReference>
<keyword evidence="4" id="KW-0540">Nuclease</keyword>
<evidence type="ECO:0000256" key="2">
    <source>
        <dbReference type="SAM" id="SignalP"/>
    </source>
</evidence>
<gene>
    <name evidence="4" type="ORF">KBB96_05940</name>
</gene>
<proteinExistence type="predicted"/>
<dbReference type="Proteomes" id="UP000676169">
    <property type="component" value="Chromosome"/>
</dbReference>
<feature type="domain" description="Dystroglycan-type cadherin-like" evidence="3">
    <location>
        <begin position="248"/>
        <end position="341"/>
    </location>
</feature>
<feature type="region of interest" description="Disordered" evidence="1">
    <location>
        <begin position="742"/>
        <end position="777"/>
    </location>
</feature>
<dbReference type="InterPro" id="IPR036691">
    <property type="entry name" value="Endo/exonu/phosph_ase_sf"/>
</dbReference>
<dbReference type="GO" id="GO:0005509">
    <property type="term" value="F:calcium ion binding"/>
    <property type="evidence" value="ECO:0007669"/>
    <property type="project" value="InterPro"/>
</dbReference>
<dbReference type="InterPro" id="IPR015919">
    <property type="entry name" value="Cadherin-like_sf"/>
</dbReference>
<dbReference type="Gene3D" id="2.60.40.10">
    <property type="entry name" value="Immunoglobulins"/>
    <property type="match status" value="1"/>
</dbReference>
<dbReference type="SUPFAM" id="SSF49313">
    <property type="entry name" value="Cadherin-like"/>
    <property type="match status" value="1"/>
</dbReference>
<keyword evidence="4" id="KW-0378">Hydrolase</keyword>
<dbReference type="Pfam" id="PF05345">
    <property type="entry name" value="He_PIG"/>
    <property type="match status" value="1"/>
</dbReference>
<protein>
    <submittedName>
        <fullName evidence="4">Endonuclease/exonuclease/phosphatase family protein</fullName>
    </submittedName>
</protein>
<evidence type="ECO:0000259" key="3">
    <source>
        <dbReference type="SMART" id="SM00736"/>
    </source>
</evidence>
<keyword evidence="5" id="KW-1185">Reference proteome</keyword>
<organism evidence="4 5">
    <name type="scientific">Luteolibacter ambystomatis</name>
    <dbReference type="NCBI Taxonomy" id="2824561"/>
    <lineage>
        <taxon>Bacteria</taxon>
        <taxon>Pseudomonadati</taxon>
        <taxon>Verrucomicrobiota</taxon>
        <taxon>Verrucomicrobiia</taxon>
        <taxon>Verrucomicrobiales</taxon>
        <taxon>Verrucomicrobiaceae</taxon>
        <taxon>Luteolibacter</taxon>
    </lineage>
</organism>
<dbReference type="SUPFAM" id="SSF56219">
    <property type="entry name" value="DNase I-like"/>
    <property type="match status" value="1"/>
</dbReference>
<keyword evidence="4" id="KW-0255">Endonuclease</keyword>
<evidence type="ECO:0000313" key="4">
    <source>
        <dbReference type="EMBL" id="QUE52430.1"/>
    </source>
</evidence>